<protein>
    <submittedName>
        <fullName evidence="7">Putative Ulp1 protease family protein</fullName>
    </submittedName>
</protein>
<evidence type="ECO:0000256" key="2">
    <source>
        <dbReference type="ARBA" id="ARBA00022670"/>
    </source>
</evidence>
<dbReference type="InterPro" id="IPR003653">
    <property type="entry name" value="Peptidase_C48_C"/>
</dbReference>
<evidence type="ECO:0000256" key="3">
    <source>
        <dbReference type="ARBA" id="ARBA00022801"/>
    </source>
</evidence>
<accession>A0A0A0U7W1</accession>
<proteinExistence type="inferred from homology"/>
<feature type="compositionally biased region" description="Basic and acidic residues" evidence="5">
    <location>
        <begin position="52"/>
        <end position="62"/>
    </location>
</feature>
<feature type="region of interest" description="Disordered" evidence="5">
    <location>
        <begin position="735"/>
        <end position="759"/>
    </location>
</feature>
<feature type="region of interest" description="Disordered" evidence="5">
    <location>
        <begin position="150"/>
        <end position="224"/>
    </location>
</feature>
<sequence length="891" mass="98240">MGRIDIDWEEVLVNSPSRDREVDVCFASPSSAPRASAAKVAVTRVGVTKALPGDERRRGSPDRHHRRKFGTLRDDVDWCVAERRTAAHGDDGARRPVTRAAAKAADGRGQDARSASKDVFDFSQEDEQSVHEGNRFCSRLPPIQKNKYGKLPLNALKSPGRAGKRNPISVDKMYSSQPSSTSLSAKRTHVIDPEVSDHEKCQKVESSLPRRFSKRRKEQLQNSSSVYSRKVQDVVLLDDEDMKPEEEVNCEMSDSDRRNEPKIYYPSRDNRESVELTRSDIKCLDPGVYLSSPVINFYIQYIKRNRLCTEDFRDKFYIFNTYFYGKLEEALHCPDEFSKLRRWWKGVNILNKAYIILPIHGTAHWSLVIICIPAEESISGPIILHLDSLAMHPMTTLCATLTMPTTCCRYLEKEWHQLSSILGTTWEDLKSNIHKESVEVPRQNNEYDCGIFMLYYIERFIKEAPERFTIDKLDMFGRSWFKPEEASDLRQRIRELLLKEFESAKLDDALSGADASDPDDSTKDGELKADAPSDSSEMVVEVVGGLGSTVKSNEGIKVVASEEASGESGDAGKSTEGIVAASEEKSIEGVNVAEPEEASEESRDASKSIGGINVVESDEASREFGETGKTKKGTKVAVSEGASVSGYTDNSMEDISDSEVAVLDKAPTSRYKRKRKTTSGESVDAGKSIEGINDAEPEEASEEYRDAGKSIGGINFAESDEASVEFGEAGKINKGTKVAVSEGASAESGHADKIVEDISDSEVSVLDKAPTISYKREKKAIACVLSEAASFSDSVKDEEGTVKADSGSSKAEKEGDLIVIASPERSEGNDEIIGSSQIPDVVCDSCDSDTDATVRIVGVRKRNFFPSYGCSNRHKGPCAVPLLDSREDGKW</sequence>
<dbReference type="AlphaFoldDB" id="A0A0A0U7W1"/>
<organism evidence="7">
    <name type="scientific">Saccharum officinarum</name>
    <name type="common">Sugarcane</name>
    <dbReference type="NCBI Taxonomy" id="4547"/>
    <lineage>
        <taxon>Eukaryota</taxon>
        <taxon>Viridiplantae</taxon>
        <taxon>Streptophyta</taxon>
        <taxon>Embryophyta</taxon>
        <taxon>Tracheophyta</taxon>
        <taxon>Spermatophyta</taxon>
        <taxon>Magnoliopsida</taxon>
        <taxon>Liliopsida</taxon>
        <taxon>Poales</taxon>
        <taxon>Poaceae</taxon>
        <taxon>PACMAD clade</taxon>
        <taxon>Panicoideae</taxon>
        <taxon>Andropogonodae</taxon>
        <taxon>Andropogoneae</taxon>
        <taxon>Saccharinae</taxon>
        <taxon>Saccharum</taxon>
        <taxon>Saccharum officinarum species complex</taxon>
    </lineage>
</organism>
<dbReference type="EMBL" id="KP063116">
    <property type="protein sequence ID" value="AIW39798.1"/>
    <property type="molecule type" value="Genomic_DNA"/>
</dbReference>
<dbReference type="PANTHER" id="PTHR46915:SF1">
    <property type="entry name" value="UBIQUITIN-LIKE PROTEASE FAMILY PROFILE DOMAIN-CONTAINING PROTEIN"/>
    <property type="match status" value="1"/>
</dbReference>
<feature type="compositionally biased region" description="Basic and acidic residues" evidence="5">
    <location>
        <begin position="520"/>
        <end position="531"/>
    </location>
</feature>
<dbReference type="Gene3D" id="3.30.310.130">
    <property type="entry name" value="Ubiquitin-related"/>
    <property type="match status" value="1"/>
</dbReference>
<keyword evidence="2 7" id="KW-0645">Protease</keyword>
<evidence type="ECO:0000256" key="4">
    <source>
        <dbReference type="ARBA" id="ARBA00022807"/>
    </source>
</evidence>
<dbReference type="GO" id="GO:0006508">
    <property type="term" value="P:proteolysis"/>
    <property type="evidence" value="ECO:0007669"/>
    <property type="project" value="UniProtKB-KW"/>
</dbReference>
<evidence type="ECO:0000259" key="6">
    <source>
        <dbReference type="PROSITE" id="PS50600"/>
    </source>
</evidence>
<comment type="similarity">
    <text evidence="1">Belongs to the peptidase C48 family.</text>
</comment>
<dbReference type="InterPro" id="IPR038765">
    <property type="entry name" value="Papain-like_cys_pep_sf"/>
</dbReference>
<evidence type="ECO:0000313" key="7">
    <source>
        <dbReference type="EMBL" id="AIW39798.1"/>
    </source>
</evidence>
<feature type="domain" description="Ubiquitin-like protease family profile" evidence="6">
    <location>
        <begin position="274"/>
        <end position="460"/>
    </location>
</feature>
<dbReference type="Pfam" id="PF02902">
    <property type="entry name" value="Peptidase_C48"/>
    <property type="match status" value="1"/>
</dbReference>
<name>A0A0A0U7W1_SACOF</name>
<feature type="region of interest" description="Disordered" evidence="5">
    <location>
        <begin position="561"/>
        <end position="707"/>
    </location>
</feature>
<evidence type="ECO:0000256" key="1">
    <source>
        <dbReference type="ARBA" id="ARBA00005234"/>
    </source>
</evidence>
<feature type="region of interest" description="Disordered" evidence="5">
    <location>
        <begin position="245"/>
        <end position="265"/>
    </location>
</feature>
<keyword evidence="4" id="KW-0788">Thiol protease</keyword>
<reference evidence="7" key="1">
    <citation type="submission" date="2014-10" db="EMBL/GenBank/DDBJ databases">
        <authorList>
            <person name="Zhang J."/>
            <person name="Yu Q."/>
            <person name="Sharma A."/>
            <person name="Wang J."/>
            <person name="Zhu L."/>
            <person name="Li L."/>
            <person name="Chen Y."/>
            <person name="Ming R."/>
        </authorList>
    </citation>
    <scope>NUCLEOTIDE SEQUENCE</scope>
</reference>
<dbReference type="SUPFAM" id="SSF54001">
    <property type="entry name" value="Cysteine proteinases"/>
    <property type="match status" value="1"/>
</dbReference>
<feature type="compositionally biased region" description="Polar residues" evidence="5">
    <location>
        <begin position="174"/>
        <end position="185"/>
    </location>
</feature>
<feature type="region of interest" description="Disordered" evidence="5">
    <location>
        <begin position="509"/>
        <end position="538"/>
    </location>
</feature>
<gene>
    <name evidence="7" type="ORF">LA146H19_005</name>
</gene>
<dbReference type="PANTHER" id="PTHR46915">
    <property type="entry name" value="UBIQUITIN-LIKE PROTEASE 4-RELATED"/>
    <property type="match status" value="1"/>
</dbReference>
<dbReference type="Gene3D" id="1.10.418.20">
    <property type="match status" value="1"/>
</dbReference>
<feature type="compositionally biased region" description="Basic and acidic residues" evidence="5">
    <location>
        <begin position="189"/>
        <end position="203"/>
    </location>
</feature>
<feature type="region of interest" description="Disordered" evidence="5">
    <location>
        <begin position="47"/>
        <end position="68"/>
    </location>
</feature>
<dbReference type="GO" id="GO:0008234">
    <property type="term" value="F:cysteine-type peptidase activity"/>
    <property type="evidence" value="ECO:0007669"/>
    <property type="project" value="UniProtKB-KW"/>
</dbReference>
<dbReference type="PROSITE" id="PS50600">
    <property type="entry name" value="ULP_PROTEASE"/>
    <property type="match status" value="1"/>
</dbReference>
<dbReference type="GO" id="GO:0016926">
    <property type="term" value="P:protein desumoylation"/>
    <property type="evidence" value="ECO:0007669"/>
    <property type="project" value="UniProtKB-ARBA"/>
</dbReference>
<evidence type="ECO:0000256" key="5">
    <source>
        <dbReference type="SAM" id="MobiDB-lite"/>
    </source>
</evidence>
<keyword evidence="3" id="KW-0378">Hydrolase</keyword>
<feature type="compositionally biased region" description="Basic and acidic residues" evidence="5">
    <location>
        <begin position="619"/>
        <end position="629"/>
    </location>
</feature>
<feature type="region of interest" description="Disordered" evidence="5">
    <location>
        <begin position="792"/>
        <end position="833"/>
    </location>
</feature>